<gene>
    <name evidence="1" type="ORF">GCM10011366_08750</name>
</gene>
<reference evidence="1" key="2">
    <citation type="submission" date="2020-09" db="EMBL/GenBank/DDBJ databases">
        <authorList>
            <person name="Sun Q."/>
            <person name="Zhou Y."/>
        </authorList>
    </citation>
    <scope>NUCLEOTIDE SEQUENCE</scope>
    <source>
        <strain evidence="1">CGMCC 1.12160</strain>
    </source>
</reference>
<dbReference type="AlphaFoldDB" id="A0A917BJF2"/>
<dbReference type="EMBL" id="BMEM01000001">
    <property type="protein sequence ID" value="GGF43142.1"/>
    <property type="molecule type" value="Genomic_DNA"/>
</dbReference>
<proteinExistence type="predicted"/>
<comment type="caution">
    <text evidence="1">The sequence shown here is derived from an EMBL/GenBank/DDBJ whole genome shotgun (WGS) entry which is preliminary data.</text>
</comment>
<protein>
    <submittedName>
        <fullName evidence="1">Uncharacterized protein</fullName>
    </submittedName>
</protein>
<sequence length="187" mass="20398">MRWHRLFDDLEAQLARQARQELEAEIVEHTRAERGQVTLTDRLTAGLGSAARLKVWGLGWLDVRVVDVGDGWLLCEGEGGVVGRARELLVPSAAVLGVEGAAEAADTRRSVASRRFGLTHALRAISRDRAPVRAHDRAGDHLTGTIDRVLADHLDLSRHADDEARRAVAVRGVVSLPYAALAAVRRL</sequence>
<dbReference type="Proteomes" id="UP000605670">
    <property type="component" value="Unassembled WGS sequence"/>
</dbReference>
<evidence type="ECO:0000313" key="2">
    <source>
        <dbReference type="Proteomes" id="UP000605670"/>
    </source>
</evidence>
<dbReference type="RefSeq" id="WP_188428349.1">
    <property type="nucleotide sequence ID" value="NZ_BAABKH010000005.1"/>
</dbReference>
<reference evidence="1" key="1">
    <citation type="journal article" date="2014" name="Int. J. Syst. Evol. Microbiol.">
        <title>Complete genome sequence of Corynebacterium casei LMG S-19264T (=DSM 44701T), isolated from a smear-ripened cheese.</title>
        <authorList>
            <consortium name="US DOE Joint Genome Institute (JGI-PGF)"/>
            <person name="Walter F."/>
            <person name="Albersmeier A."/>
            <person name="Kalinowski J."/>
            <person name="Ruckert C."/>
        </authorList>
    </citation>
    <scope>NUCLEOTIDE SEQUENCE</scope>
    <source>
        <strain evidence="1">CGMCC 1.12160</strain>
    </source>
</reference>
<accession>A0A917BJF2</accession>
<evidence type="ECO:0000313" key="1">
    <source>
        <dbReference type="EMBL" id="GGF43142.1"/>
    </source>
</evidence>
<keyword evidence="2" id="KW-1185">Reference proteome</keyword>
<name>A0A917BJF2_9MICO</name>
<organism evidence="1 2">
    <name type="scientific">Ornithinimicrobium tianjinense</name>
    <dbReference type="NCBI Taxonomy" id="1195761"/>
    <lineage>
        <taxon>Bacteria</taxon>
        <taxon>Bacillati</taxon>
        <taxon>Actinomycetota</taxon>
        <taxon>Actinomycetes</taxon>
        <taxon>Micrococcales</taxon>
        <taxon>Ornithinimicrobiaceae</taxon>
        <taxon>Ornithinimicrobium</taxon>
    </lineage>
</organism>